<keyword evidence="3 10" id="KW-0328">Glycosyltransferase</keyword>
<dbReference type="GO" id="GO:0000139">
    <property type="term" value="C:Golgi membrane"/>
    <property type="evidence" value="ECO:0007669"/>
    <property type="project" value="UniProtKB-SubCell"/>
</dbReference>
<evidence type="ECO:0000313" key="12">
    <source>
        <dbReference type="Proteomes" id="UP000749559"/>
    </source>
</evidence>
<evidence type="ECO:0000256" key="5">
    <source>
        <dbReference type="ARBA" id="ARBA00022692"/>
    </source>
</evidence>
<dbReference type="EMBL" id="CAIIXF020000010">
    <property type="protein sequence ID" value="CAH1798031.1"/>
    <property type="molecule type" value="Genomic_DNA"/>
</dbReference>
<dbReference type="GO" id="GO:0006493">
    <property type="term" value="P:protein O-linked glycosylation"/>
    <property type="evidence" value="ECO:0007669"/>
    <property type="project" value="TreeGrafter"/>
</dbReference>
<organism evidence="11 12">
    <name type="scientific">Owenia fusiformis</name>
    <name type="common">Polychaete worm</name>
    <dbReference type="NCBI Taxonomy" id="6347"/>
    <lineage>
        <taxon>Eukaryota</taxon>
        <taxon>Metazoa</taxon>
        <taxon>Spiralia</taxon>
        <taxon>Lophotrochozoa</taxon>
        <taxon>Annelida</taxon>
        <taxon>Polychaeta</taxon>
        <taxon>Sedentaria</taxon>
        <taxon>Canalipalpata</taxon>
        <taxon>Sabellida</taxon>
        <taxon>Oweniida</taxon>
        <taxon>Oweniidae</taxon>
        <taxon>Owenia</taxon>
    </lineage>
</organism>
<comment type="caution">
    <text evidence="11">The sequence shown here is derived from an EMBL/GenBank/DDBJ whole genome shotgun (WGS) entry which is preliminary data.</text>
</comment>
<evidence type="ECO:0000256" key="9">
    <source>
        <dbReference type="ARBA" id="ARBA00023136"/>
    </source>
</evidence>
<keyword evidence="5" id="KW-0812">Transmembrane</keyword>
<evidence type="ECO:0000256" key="1">
    <source>
        <dbReference type="ARBA" id="ARBA00004323"/>
    </source>
</evidence>
<sequence>MAGLKKIIKFIFVVLLVLVCLNLFTITPSKEKTLKHLQFTQLQTIKKVYQKMKAYMSSIFSASQENSKWDSLKCSTIDKTHMTPKLKLRRAQSNVPPELYHMNWTNRMLDNYKVLKWPRWDICKVREDENLLLLFIISDKSSGHMRRSIRETFGSVKKIATWQIRTVFIFGDELNQTLSNVFDETDLLVGNFSDEYDKMTHKVAFGFKWIQLYCPRANFVFRLTQDTSLNL</sequence>
<evidence type="ECO:0000256" key="8">
    <source>
        <dbReference type="ARBA" id="ARBA00023034"/>
    </source>
</evidence>
<evidence type="ECO:0000256" key="3">
    <source>
        <dbReference type="ARBA" id="ARBA00022676"/>
    </source>
</evidence>
<evidence type="ECO:0000313" key="11">
    <source>
        <dbReference type="EMBL" id="CAH1798031.1"/>
    </source>
</evidence>
<reference evidence="11" key="1">
    <citation type="submission" date="2022-03" db="EMBL/GenBank/DDBJ databases">
        <authorList>
            <person name="Martin C."/>
        </authorList>
    </citation>
    <scope>NUCLEOTIDE SEQUENCE</scope>
</reference>
<keyword evidence="6" id="KW-0735">Signal-anchor</keyword>
<keyword evidence="12" id="KW-1185">Reference proteome</keyword>
<evidence type="ECO:0000256" key="4">
    <source>
        <dbReference type="ARBA" id="ARBA00022679"/>
    </source>
</evidence>
<comment type="similarity">
    <text evidence="2 10">Belongs to the glycosyltransferase 31 family.</text>
</comment>
<dbReference type="EC" id="2.4.1.-" evidence="10"/>
<accession>A0A8S4Q2H2</accession>
<evidence type="ECO:0000256" key="10">
    <source>
        <dbReference type="RuleBase" id="RU363063"/>
    </source>
</evidence>
<keyword evidence="8 10" id="KW-0333">Golgi apparatus</keyword>
<protein>
    <recommendedName>
        <fullName evidence="10">Hexosyltransferase</fullName>
        <ecNumber evidence="10">2.4.1.-</ecNumber>
    </recommendedName>
</protein>
<keyword evidence="7" id="KW-1133">Transmembrane helix</keyword>
<evidence type="ECO:0000256" key="7">
    <source>
        <dbReference type="ARBA" id="ARBA00022989"/>
    </source>
</evidence>
<dbReference type="OrthoDB" id="2139606at2759"/>
<dbReference type="InterPro" id="IPR002659">
    <property type="entry name" value="Glyco_trans_31"/>
</dbReference>
<dbReference type="AlphaFoldDB" id="A0A8S4Q2H2"/>
<dbReference type="PANTHER" id="PTHR11214:SF3">
    <property type="entry name" value="BETA-1,3-GALACTOSYLTRANSFERASE 6"/>
    <property type="match status" value="1"/>
</dbReference>
<dbReference type="Proteomes" id="UP000749559">
    <property type="component" value="Unassembled WGS sequence"/>
</dbReference>
<keyword evidence="9" id="KW-0472">Membrane</keyword>
<gene>
    <name evidence="11" type="ORF">OFUS_LOCUS22228</name>
</gene>
<dbReference type="Pfam" id="PF01762">
    <property type="entry name" value="Galactosyl_T"/>
    <property type="match status" value="1"/>
</dbReference>
<keyword evidence="4" id="KW-0808">Transferase</keyword>
<dbReference type="PANTHER" id="PTHR11214">
    <property type="entry name" value="BETA-1,3-N-ACETYLGLUCOSAMINYLTRANSFERASE"/>
    <property type="match status" value="1"/>
</dbReference>
<comment type="subcellular location">
    <subcellularLocation>
        <location evidence="1 10">Golgi apparatus membrane</location>
        <topology evidence="1 10">Single-pass type II membrane protein</topology>
    </subcellularLocation>
</comment>
<proteinExistence type="inferred from homology"/>
<name>A0A8S4Q2H2_OWEFU</name>
<dbReference type="GO" id="GO:0016758">
    <property type="term" value="F:hexosyltransferase activity"/>
    <property type="evidence" value="ECO:0007669"/>
    <property type="project" value="InterPro"/>
</dbReference>
<evidence type="ECO:0000256" key="6">
    <source>
        <dbReference type="ARBA" id="ARBA00022968"/>
    </source>
</evidence>
<feature type="non-terminal residue" evidence="11">
    <location>
        <position position="231"/>
    </location>
</feature>
<evidence type="ECO:0000256" key="2">
    <source>
        <dbReference type="ARBA" id="ARBA00008661"/>
    </source>
</evidence>